<dbReference type="InterPro" id="IPR029035">
    <property type="entry name" value="DHS-like_NAD/FAD-binding_dom"/>
</dbReference>
<keyword evidence="7 10" id="KW-0786">Thiamine pyrophosphate</keyword>
<dbReference type="EMBL" id="QQBC01000011">
    <property type="protein sequence ID" value="RDI63123.1"/>
    <property type="molecule type" value="Genomic_DNA"/>
</dbReference>
<dbReference type="Pfam" id="PF00205">
    <property type="entry name" value="TPP_enzyme_M"/>
    <property type="match status" value="1"/>
</dbReference>
<dbReference type="PANTHER" id="PTHR18968">
    <property type="entry name" value="THIAMINE PYROPHOSPHATE ENZYMES"/>
    <property type="match status" value="1"/>
</dbReference>
<dbReference type="RefSeq" id="WP_068002543.1">
    <property type="nucleotide sequence ID" value="NZ_QQBC01000011.1"/>
</dbReference>
<evidence type="ECO:0000256" key="6">
    <source>
        <dbReference type="ARBA" id="ARBA00022827"/>
    </source>
</evidence>
<dbReference type="GO" id="GO:0000287">
    <property type="term" value="F:magnesium ion binding"/>
    <property type="evidence" value="ECO:0007669"/>
    <property type="project" value="InterPro"/>
</dbReference>
<keyword evidence="15" id="KW-1185">Reference proteome</keyword>
<dbReference type="GO" id="GO:0030976">
    <property type="term" value="F:thiamine pyrophosphate binding"/>
    <property type="evidence" value="ECO:0007669"/>
    <property type="project" value="InterPro"/>
</dbReference>
<dbReference type="Proteomes" id="UP000254869">
    <property type="component" value="Unassembled WGS sequence"/>
</dbReference>
<dbReference type="GO" id="GO:0009099">
    <property type="term" value="P:L-valine biosynthetic process"/>
    <property type="evidence" value="ECO:0007669"/>
    <property type="project" value="UniProtKB-UniPathway"/>
</dbReference>
<evidence type="ECO:0000256" key="1">
    <source>
        <dbReference type="ARBA" id="ARBA00004974"/>
    </source>
</evidence>
<evidence type="ECO:0000256" key="8">
    <source>
        <dbReference type="ARBA" id="ARBA00023304"/>
    </source>
</evidence>
<dbReference type="UniPathway" id="UPA00049">
    <property type="reaction ID" value="UER00059"/>
</dbReference>
<dbReference type="PANTHER" id="PTHR18968:SF13">
    <property type="entry name" value="ACETOLACTATE SYNTHASE CATALYTIC SUBUNIT, MITOCHONDRIAL"/>
    <property type="match status" value="1"/>
</dbReference>
<comment type="pathway">
    <text evidence="2">Amino-acid biosynthesis; L-valine biosynthesis; L-valine from pyruvate: step 1/4.</text>
</comment>
<feature type="domain" description="Thiamine pyrophosphate enzyme N-terminal TPP-binding" evidence="13">
    <location>
        <begin position="5"/>
        <end position="114"/>
    </location>
</feature>
<evidence type="ECO:0000256" key="9">
    <source>
        <dbReference type="ARBA" id="ARBA00048670"/>
    </source>
</evidence>
<dbReference type="CDD" id="cd00568">
    <property type="entry name" value="TPP_enzymes"/>
    <property type="match status" value="1"/>
</dbReference>
<dbReference type="InterPro" id="IPR011766">
    <property type="entry name" value="TPP_enzyme_TPP-bd"/>
</dbReference>
<evidence type="ECO:0000259" key="12">
    <source>
        <dbReference type="Pfam" id="PF02775"/>
    </source>
</evidence>
<evidence type="ECO:0000256" key="7">
    <source>
        <dbReference type="ARBA" id="ARBA00023052"/>
    </source>
</evidence>
<dbReference type="GO" id="GO:0009097">
    <property type="term" value="P:isoleucine biosynthetic process"/>
    <property type="evidence" value="ECO:0007669"/>
    <property type="project" value="UniProtKB-UniPathway"/>
</dbReference>
<comment type="caution">
    <text evidence="14">The sequence shown here is derived from an EMBL/GenBank/DDBJ whole genome shotgun (WGS) entry which is preliminary data.</text>
</comment>
<dbReference type="InterPro" id="IPR029061">
    <property type="entry name" value="THDP-binding"/>
</dbReference>
<evidence type="ECO:0000256" key="2">
    <source>
        <dbReference type="ARBA" id="ARBA00005025"/>
    </source>
</evidence>
<evidence type="ECO:0000256" key="5">
    <source>
        <dbReference type="ARBA" id="ARBA00022630"/>
    </source>
</evidence>
<comment type="similarity">
    <text evidence="3 10">Belongs to the TPP enzyme family.</text>
</comment>
<dbReference type="InterPro" id="IPR045229">
    <property type="entry name" value="TPP_enz"/>
</dbReference>
<accession>A0A370HX99</accession>
<name>A0A370HX99_9NOCA</name>
<dbReference type="InterPro" id="IPR012001">
    <property type="entry name" value="Thiamin_PyroP_enz_TPP-bd_dom"/>
</dbReference>
<dbReference type="SUPFAM" id="SSF52518">
    <property type="entry name" value="Thiamin diphosphate-binding fold (THDP-binding)"/>
    <property type="match status" value="2"/>
</dbReference>
<keyword evidence="5" id="KW-0285">Flavoprotein</keyword>
<dbReference type="UniPathway" id="UPA00047">
    <property type="reaction ID" value="UER00055"/>
</dbReference>
<dbReference type="EC" id="2.2.1.6" evidence="4"/>
<comment type="catalytic activity">
    <reaction evidence="9">
        <text>2 pyruvate + H(+) = (2S)-2-acetolactate + CO2</text>
        <dbReference type="Rhea" id="RHEA:25249"/>
        <dbReference type="ChEBI" id="CHEBI:15361"/>
        <dbReference type="ChEBI" id="CHEBI:15378"/>
        <dbReference type="ChEBI" id="CHEBI:16526"/>
        <dbReference type="ChEBI" id="CHEBI:58476"/>
        <dbReference type="EC" id="2.2.1.6"/>
    </reaction>
</comment>
<dbReference type="STRING" id="1210086.GCA_001613105_05086"/>
<feature type="domain" description="Thiamine pyrophosphate enzyme TPP-binding" evidence="12">
    <location>
        <begin position="380"/>
        <end position="528"/>
    </location>
</feature>
<comment type="pathway">
    <text evidence="1">Amino-acid biosynthesis; L-isoleucine biosynthesis; L-isoleucine from 2-oxobutanoate: step 1/4.</text>
</comment>
<proteinExistence type="inferred from homology"/>
<dbReference type="InterPro" id="IPR012000">
    <property type="entry name" value="Thiamin_PyroP_enz_cen_dom"/>
</dbReference>
<dbReference type="Gene3D" id="3.40.50.1220">
    <property type="entry name" value="TPP-binding domain"/>
    <property type="match status" value="1"/>
</dbReference>
<organism evidence="14 15">
    <name type="scientific">Nocardia pseudobrasiliensis</name>
    <dbReference type="NCBI Taxonomy" id="45979"/>
    <lineage>
        <taxon>Bacteria</taxon>
        <taxon>Bacillati</taxon>
        <taxon>Actinomycetota</taxon>
        <taxon>Actinomycetes</taxon>
        <taxon>Mycobacteriales</taxon>
        <taxon>Nocardiaceae</taxon>
        <taxon>Nocardia</taxon>
    </lineage>
</organism>
<dbReference type="GO" id="GO:0003984">
    <property type="term" value="F:acetolactate synthase activity"/>
    <property type="evidence" value="ECO:0007669"/>
    <property type="project" value="UniProtKB-EC"/>
</dbReference>
<evidence type="ECO:0000313" key="14">
    <source>
        <dbReference type="EMBL" id="RDI63123.1"/>
    </source>
</evidence>
<keyword evidence="8" id="KW-0100">Branched-chain amino acid biosynthesis</keyword>
<reference evidence="14 15" key="1">
    <citation type="submission" date="2018-07" db="EMBL/GenBank/DDBJ databases">
        <title>Genomic Encyclopedia of Type Strains, Phase IV (KMG-IV): sequencing the most valuable type-strain genomes for metagenomic binning, comparative biology and taxonomic classification.</title>
        <authorList>
            <person name="Goeker M."/>
        </authorList>
    </citation>
    <scope>NUCLEOTIDE SEQUENCE [LARGE SCALE GENOMIC DNA]</scope>
    <source>
        <strain evidence="14 15">DSM 44290</strain>
    </source>
</reference>
<dbReference type="SUPFAM" id="SSF52467">
    <property type="entry name" value="DHS-like NAD/FAD-binding domain"/>
    <property type="match status" value="1"/>
</dbReference>
<keyword evidence="6" id="KW-0274">FAD</keyword>
<dbReference type="Pfam" id="PF02775">
    <property type="entry name" value="TPP_enzyme_C"/>
    <property type="match status" value="1"/>
</dbReference>
<evidence type="ECO:0000259" key="13">
    <source>
        <dbReference type="Pfam" id="PF02776"/>
    </source>
</evidence>
<protein>
    <recommendedName>
        <fullName evidence="4">acetolactate synthase</fullName>
        <ecNumber evidence="4">2.2.1.6</ecNumber>
    </recommendedName>
</protein>
<dbReference type="AlphaFoldDB" id="A0A370HX99"/>
<evidence type="ECO:0000259" key="11">
    <source>
        <dbReference type="Pfam" id="PF00205"/>
    </source>
</evidence>
<sequence length="544" mass="56806">MSARAVDYLVRAVSDLGVRHIFGVDGANIEDLYDAIFASPHVTGVVAKHEFAAAAMADGYARSTAGFGVVAATSGGGAMNLVAGLAESFISRVPVLALVGQPPTALEGRGAFQDTSGMAGTFDAARVFEQISHYCARVCDPTQLPEHLERAVRAARRGGPAVLLLPKDVQQAPLAAAAFRPTPRESRFDATGFARIRAELRAARIRGKITIIAGDQVARDDARIELRRLAAALDAAVGVAPDAKDVYHQDEPGFCGVAGTMGHPELVDAVRGAALCLLIGTRLPLTARAGLDEALDGTTLASVGAEPPYAPSVHATTTDLAATLGALAEELGGGEPPIAVSRPAPTPLPVPVSSGPGLRYRDIVETLGAAMEPGTDVFADAGNTGAAVVHHLRVPREGRFTVALGMGGMGYAFGAGIGSSFARARRTFVIAGDGAFFMHGMEVHTAIEYGLPVTFVVFNNNAHAMCLTREQLYYGNRYSFNRFHPARPGEGVAAMFPELPAYSPTGTGELADVVRHCIRAAGPSFISIDCDPDEIPPFTPFLSA</sequence>
<dbReference type="Gene3D" id="3.40.50.970">
    <property type="match status" value="2"/>
</dbReference>
<gene>
    <name evidence="14" type="ORF">DFR76_111141</name>
</gene>
<evidence type="ECO:0000256" key="3">
    <source>
        <dbReference type="ARBA" id="ARBA00007812"/>
    </source>
</evidence>
<evidence type="ECO:0000256" key="10">
    <source>
        <dbReference type="RuleBase" id="RU362132"/>
    </source>
</evidence>
<dbReference type="Pfam" id="PF02776">
    <property type="entry name" value="TPP_enzyme_N"/>
    <property type="match status" value="1"/>
</dbReference>
<evidence type="ECO:0000313" key="15">
    <source>
        <dbReference type="Proteomes" id="UP000254869"/>
    </source>
</evidence>
<dbReference type="CDD" id="cd07035">
    <property type="entry name" value="TPP_PYR_POX_like"/>
    <property type="match status" value="1"/>
</dbReference>
<keyword evidence="8" id="KW-0028">Amino-acid biosynthesis</keyword>
<feature type="domain" description="Thiamine pyrophosphate enzyme central" evidence="11">
    <location>
        <begin position="208"/>
        <end position="314"/>
    </location>
</feature>
<dbReference type="GO" id="GO:0050660">
    <property type="term" value="F:flavin adenine dinucleotide binding"/>
    <property type="evidence" value="ECO:0007669"/>
    <property type="project" value="TreeGrafter"/>
</dbReference>
<dbReference type="GO" id="GO:0005948">
    <property type="term" value="C:acetolactate synthase complex"/>
    <property type="evidence" value="ECO:0007669"/>
    <property type="project" value="TreeGrafter"/>
</dbReference>
<evidence type="ECO:0000256" key="4">
    <source>
        <dbReference type="ARBA" id="ARBA00013145"/>
    </source>
</evidence>